<reference evidence="2" key="1">
    <citation type="submission" date="2025-08" db="UniProtKB">
        <authorList>
            <consortium name="Ensembl"/>
        </authorList>
    </citation>
    <scope>IDENTIFICATION</scope>
</reference>
<evidence type="ECO:0000313" key="2">
    <source>
        <dbReference type="Ensembl" id="ENSOMEP00000029871.1"/>
    </source>
</evidence>
<accession>A0A3B3DIY2</accession>
<keyword evidence="1" id="KW-0175">Coiled coil</keyword>
<dbReference type="InterPro" id="IPR042566">
    <property type="entry name" value="L1_C"/>
</dbReference>
<keyword evidence="3" id="KW-1185">Reference proteome</keyword>
<evidence type="ECO:0008006" key="4">
    <source>
        <dbReference type="Google" id="ProtNLM"/>
    </source>
</evidence>
<dbReference type="Proteomes" id="UP000261560">
    <property type="component" value="Unplaced"/>
</dbReference>
<dbReference type="Gene3D" id="3.30.70.1820">
    <property type="entry name" value="L1 transposable element, RRM domain"/>
    <property type="match status" value="1"/>
</dbReference>
<dbReference type="GeneTree" id="ENSGT00940000177143"/>
<protein>
    <recommendedName>
        <fullName evidence="4">L1 transposable element RRM domain-containing protein</fullName>
    </recommendedName>
</protein>
<dbReference type="AlphaFoldDB" id="A0A3B3DIY2"/>
<dbReference type="PANTHER" id="PTHR11505">
    <property type="entry name" value="L1 TRANSPOSABLE ELEMENT-RELATED"/>
    <property type="match status" value="1"/>
</dbReference>
<reference evidence="2" key="2">
    <citation type="submission" date="2025-09" db="UniProtKB">
        <authorList>
            <consortium name="Ensembl"/>
        </authorList>
    </citation>
    <scope>IDENTIFICATION</scope>
</reference>
<proteinExistence type="predicted"/>
<dbReference type="Ensembl" id="ENSOMET00000032700.1">
    <property type="protein sequence ID" value="ENSOMEP00000029871.1"/>
    <property type="gene ID" value="ENSOMEG00000013794.1"/>
</dbReference>
<dbReference type="OMA" id="VHIFPDI"/>
<dbReference type="STRING" id="30732.ENSOMEP00000029871"/>
<evidence type="ECO:0000313" key="3">
    <source>
        <dbReference type="Proteomes" id="UP000261560"/>
    </source>
</evidence>
<dbReference type="Gene3D" id="3.30.250.20">
    <property type="entry name" value="L1 transposable element, C-terminal domain"/>
    <property type="match status" value="1"/>
</dbReference>
<dbReference type="InterPro" id="IPR004244">
    <property type="entry name" value="Transposase_22"/>
</dbReference>
<dbReference type="PaxDb" id="30732-ENSOMEP00000029871"/>
<sequence>MLIHTKQLIILVCSSIQKSQSNVLTKSSISSLQLQNYNGMAPPPPLCPFNTRTLSFSPLSKTLREDISSDIREQMKALKDELRGEMTMIRQECKADINALKKELSPQLQALSNTQREAANTQCEMRRSLSDMSDRVVTLEKSHQALFDKHEKLSEKYMDLENRSRRQNLRIVGISEDAEGGHPSRFVADLLQQILGAENFDAPPMIDRAHRTLAPKPRAGEQKILQLSREKGKLFYKGSPVHIFPDITPEVGRLRAAFNPVKAKLRAAGVPYSLYFPARLAITVKGSRHMFTGPQAAETFARNIAPTEEENN</sequence>
<evidence type="ECO:0000256" key="1">
    <source>
        <dbReference type="SAM" id="Coils"/>
    </source>
</evidence>
<organism evidence="2 3">
    <name type="scientific">Oryzias melastigma</name>
    <name type="common">Marine medaka</name>
    <dbReference type="NCBI Taxonomy" id="30732"/>
    <lineage>
        <taxon>Eukaryota</taxon>
        <taxon>Metazoa</taxon>
        <taxon>Chordata</taxon>
        <taxon>Craniata</taxon>
        <taxon>Vertebrata</taxon>
        <taxon>Euteleostomi</taxon>
        <taxon>Actinopterygii</taxon>
        <taxon>Neopterygii</taxon>
        <taxon>Teleostei</taxon>
        <taxon>Neoteleostei</taxon>
        <taxon>Acanthomorphata</taxon>
        <taxon>Ovalentaria</taxon>
        <taxon>Atherinomorphae</taxon>
        <taxon>Beloniformes</taxon>
        <taxon>Adrianichthyidae</taxon>
        <taxon>Oryziinae</taxon>
        <taxon>Oryzias</taxon>
    </lineage>
</organism>
<feature type="coiled-coil region" evidence="1">
    <location>
        <begin position="143"/>
        <end position="170"/>
    </location>
</feature>
<name>A0A3B3DIY2_ORYME</name>